<evidence type="ECO:0000313" key="3">
    <source>
        <dbReference type="Proteomes" id="UP001528411"/>
    </source>
</evidence>
<dbReference type="PANTHER" id="PTHR12935">
    <property type="entry name" value="GAMMA-GLUTAMYLCYCLOTRANSFERASE"/>
    <property type="match status" value="1"/>
</dbReference>
<dbReference type="RefSeq" id="WP_215962056.1">
    <property type="nucleotide sequence ID" value="NZ_JAQOMS010000002.1"/>
</dbReference>
<keyword evidence="1" id="KW-0456">Lyase</keyword>
<gene>
    <name evidence="2" type="ORF">PN838_04575</name>
</gene>
<proteinExistence type="predicted"/>
<evidence type="ECO:0000313" key="2">
    <source>
        <dbReference type="EMBL" id="MDC2888207.1"/>
    </source>
</evidence>
<dbReference type="PANTHER" id="PTHR12935:SF0">
    <property type="entry name" value="GAMMA-GLUTAMYLCYCLOTRANSFERASE"/>
    <property type="match status" value="1"/>
</dbReference>
<reference evidence="2 3" key="1">
    <citation type="submission" date="2023-01" db="EMBL/GenBank/DDBJ databases">
        <title>Psychrosphaera sp. nov., isolated from marine algae.</title>
        <authorList>
            <person name="Bayburt H."/>
            <person name="Choi B.J."/>
            <person name="Kim J.M."/>
            <person name="Choi D.G."/>
            <person name="Jeon C.O."/>
        </authorList>
    </citation>
    <scope>NUCLEOTIDE SEQUENCE [LARGE SCALE GENOMIC DNA]</scope>
    <source>
        <strain evidence="2 3">G1-22</strain>
    </source>
</reference>
<dbReference type="InterPro" id="IPR017939">
    <property type="entry name" value="G-Glutamylcylcotransferase"/>
</dbReference>
<dbReference type="Proteomes" id="UP001528411">
    <property type="component" value="Unassembled WGS sequence"/>
</dbReference>
<dbReference type="InterPro" id="IPR013024">
    <property type="entry name" value="GGCT-like"/>
</dbReference>
<evidence type="ECO:0000256" key="1">
    <source>
        <dbReference type="ARBA" id="ARBA00023239"/>
    </source>
</evidence>
<sequence length="168" mass="19123">MLYYAYGSNMALSRIQRRTPSAKRLGTFKLTKHKLMFNMRSTDGSGKCDALFTDNPSDVVFGALYEIEDAEKNILDKAESLGHSYGIKSVEVTGENGELVTAQMYYGLTTADKLKPYDWYLNHVLIGAAELNMPLEYLQKIKMIKAIKDQNQIRETREFAIHKKILTD</sequence>
<dbReference type="EMBL" id="JAQOMS010000002">
    <property type="protein sequence ID" value="MDC2888207.1"/>
    <property type="molecule type" value="Genomic_DNA"/>
</dbReference>
<comment type="caution">
    <text evidence="2">The sequence shown here is derived from an EMBL/GenBank/DDBJ whole genome shotgun (WGS) entry which is preliminary data.</text>
</comment>
<dbReference type="Pfam" id="PF13772">
    <property type="entry name" value="AIG2_2"/>
    <property type="match status" value="1"/>
</dbReference>
<dbReference type="CDD" id="cd06661">
    <property type="entry name" value="GGCT_like"/>
    <property type="match status" value="1"/>
</dbReference>
<organism evidence="2 3">
    <name type="scientific">Psychrosphaera algicola</name>
    <dbReference type="NCBI Taxonomy" id="3023714"/>
    <lineage>
        <taxon>Bacteria</taxon>
        <taxon>Pseudomonadati</taxon>
        <taxon>Pseudomonadota</taxon>
        <taxon>Gammaproteobacteria</taxon>
        <taxon>Alteromonadales</taxon>
        <taxon>Pseudoalteromonadaceae</taxon>
        <taxon>Psychrosphaera</taxon>
    </lineage>
</organism>
<name>A0ABT5F9K2_9GAMM</name>
<accession>A0ABT5F9K2</accession>
<keyword evidence="3" id="KW-1185">Reference proteome</keyword>
<protein>
    <submittedName>
        <fullName evidence="2">Gamma-glutamylcyclotransferase</fullName>
    </submittedName>
</protein>